<name>A0AA36GDT8_CYLNA</name>
<gene>
    <name evidence="1" type="ORF">CYNAS_LOCUS577</name>
</gene>
<dbReference type="EMBL" id="CATQJL010000001">
    <property type="protein sequence ID" value="CAJ0588594.1"/>
    <property type="molecule type" value="Genomic_DNA"/>
</dbReference>
<dbReference type="AlphaFoldDB" id="A0AA36GDT8"/>
<accession>A0AA36GDT8</accession>
<reference evidence="1" key="1">
    <citation type="submission" date="2023-07" db="EMBL/GenBank/DDBJ databases">
        <authorList>
            <consortium name="CYATHOMIX"/>
        </authorList>
    </citation>
    <scope>NUCLEOTIDE SEQUENCE</scope>
    <source>
        <strain evidence="1">N/A</strain>
    </source>
</reference>
<comment type="caution">
    <text evidence="1">The sequence shown here is derived from an EMBL/GenBank/DDBJ whole genome shotgun (WGS) entry which is preliminary data.</text>
</comment>
<evidence type="ECO:0000313" key="1">
    <source>
        <dbReference type="EMBL" id="CAJ0588594.1"/>
    </source>
</evidence>
<proteinExistence type="predicted"/>
<sequence length="150" mass="17370">MLPRKTLRNAPFCTFTMTSRCRSGSFAEGGPWISKKIKDGCKIMREKVFLCTCSSKDYCSSDRKLIMDLWKKSPDYREKSIYTSCLENLAEVQMKNKTVGSKSKLERDEDDDTGMFDYDFSKSRKKKKCTFNKIQDYLTVLFVTINAAQL</sequence>
<protein>
    <submittedName>
        <fullName evidence="1">Uncharacterized protein</fullName>
    </submittedName>
</protein>
<organism evidence="1 2">
    <name type="scientific">Cylicocyclus nassatus</name>
    <name type="common">Nematode worm</name>
    <dbReference type="NCBI Taxonomy" id="53992"/>
    <lineage>
        <taxon>Eukaryota</taxon>
        <taxon>Metazoa</taxon>
        <taxon>Ecdysozoa</taxon>
        <taxon>Nematoda</taxon>
        <taxon>Chromadorea</taxon>
        <taxon>Rhabditida</taxon>
        <taxon>Rhabditina</taxon>
        <taxon>Rhabditomorpha</taxon>
        <taxon>Strongyloidea</taxon>
        <taxon>Strongylidae</taxon>
        <taxon>Cylicocyclus</taxon>
    </lineage>
</organism>
<keyword evidence="2" id="KW-1185">Reference proteome</keyword>
<evidence type="ECO:0000313" key="2">
    <source>
        <dbReference type="Proteomes" id="UP001176961"/>
    </source>
</evidence>
<dbReference type="Proteomes" id="UP001176961">
    <property type="component" value="Unassembled WGS sequence"/>
</dbReference>